<keyword evidence="2" id="KW-0732">Signal</keyword>
<name>A0A0R2JVD6_9LACO</name>
<evidence type="ECO:0000256" key="2">
    <source>
        <dbReference type="SAM" id="SignalP"/>
    </source>
</evidence>
<gene>
    <name evidence="3" type="ORF">IV43_GL002215</name>
</gene>
<dbReference type="AlphaFoldDB" id="A0A0R2JVD6"/>
<keyword evidence="3" id="KW-0449">Lipoprotein</keyword>
<reference evidence="3 4" key="1">
    <citation type="journal article" date="2015" name="Genome Announc.">
        <title>Expanding the biotechnology potential of lactobacilli through comparative genomics of 213 strains and associated genera.</title>
        <authorList>
            <person name="Sun Z."/>
            <person name="Harris H.M."/>
            <person name="McCann A."/>
            <person name="Guo C."/>
            <person name="Argimon S."/>
            <person name="Zhang W."/>
            <person name="Yang X."/>
            <person name="Jeffery I.B."/>
            <person name="Cooney J.C."/>
            <person name="Kagawa T.F."/>
            <person name="Liu W."/>
            <person name="Song Y."/>
            <person name="Salvetti E."/>
            <person name="Wrobel A."/>
            <person name="Rasinkangas P."/>
            <person name="Parkhill J."/>
            <person name="Rea M.C."/>
            <person name="O'Sullivan O."/>
            <person name="Ritari J."/>
            <person name="Douillard F.P."/>
            <person name="Paul Ross R."/>
            <person name="Yang R."/>
            <person name="Briner A.E."/>
            <person name="Felis G.E."/>
            <person name="de Vos W.M."/>
            <person name="Barrangou R."/>
            <person name="Klaenhammer T.R."/>
            <person name="Caufield P.W."/>
            <person name="Cui Y."/>
            <person name="Zhang H."/>
            <person name="O'Toole P.W."/>
        </authorList>
    </citation>
    <scope>NUCLEOTIDE SEQUENCE [LARGE SCALE GENOMIC DNA]</scope>
    <source>
        <strain evidence="3 4">DSM 15353</strain>
    </source>
</reference>
<keyword evidence="1" id="KW-0175">Coiled coil</keyword>
<dbReference type="EMBL" id="JQBK01000091">
    <property type="protein sequence ID" value="KRN81022.1"/>
    <property type="molecule type" value="Genomic_DNA"/>
</dbReference>
<dbReference type="STRING" id="89059.LAC1533_0353"/>
<accession>A0A0R2JVD6</accession>
<feature type="coiled-coil region" evidence="1">
    <location>
        <begin position="129"/>
        <end position="189"/>
    </location>
</feature>
<protein>
    <submittedName>
        <fullName evidence="3">Lipoprotein</fullName>
    </submittedName>
</protein>
<sequence>MKKISVLVLALASAALFLTGCGQDQLSVSNHHLKADGLAVVIKGKTNQERVTYQIDNGSKKTVKPESSAYTVMIPVQEKAQTVHLKAGSQKETVRVDKTQPLGNYSQIKQKFDQGLVLTKLSAQDQKAVMSMQKQAQQLKAQQAEIQKKVAADQKAVAQSQDQQAAADLQKQAQAGEKLKQEAQQLQQKQAVLKPKLAQAQEAAKKDQLPTQAKNGIHDLQKKKNFQLRANVKDEKVNALALVVPTRAMKNKTQARDFILKFSMLSSAVGADPKAVLKQFKKQMNTNKSTKTTAKTIHSNGVDFSIGISADHLYIYLLK</sequence>
<evidence type="ECO:0000256" key="1">
    <source>
        <dbReference type="SAM" id="Coils"/>
    </source>
</evidence>
<feature type="signal peptide" evidence="2">
    <location>
        <begin position="1"/>
        <end position="22"/>
    </location>
</feature>
<evidence type="ECO:0000313" key="3">
    <source>
        <dbReference type="EMBL" id="KRN81022.1"/>
    </source>
</evidence>
<organism evidence="3 4">
    <name type="scientific">Ligilactobacillus acidipiscis</name>
    <dbReference type="NCBI Taxonomy" id="89059"/>
    <lineage>
        <taxon>Bacteria</taxon>
        <taxon>Bacillati</taxon>
        <taxon>Bacillota</taxon>
        <taxon>Bacilli</taxon>
        <taxon>Lactobacillales</taxon>
        <taxon>Lactobacillaceae</taxon>
        <taxon>Ligilactobacillus</taxon>
    </lineage>
</organism>
<proteinExistence type="predicted"/>
<dbReference type="PROSITE" id="PS51257">
    <property type="entry name" value="PROKAR_LIPOPROTEIN"/>
    <property type="match status" value="1"/>
</dbReference>
<dbReference type="Proteomes" id="UP000051491">
    <property type="component" value="Unassembled WGS sequence"/>
</dbReference>
<evidence type="ECO:0000313" key="4">
    <source>
        <dbReference type="Proteomes" id="UP000051491"/>
    </source>
</evidence>
<dbReference type="RefSeq" id="WP_010494865.1">
    <property type="nucleotide sequence ID" value="NZ_JQBK01000091.1"/>
</dbReference>
<feature type="chain" id="PRO_5039506674" evidence="2">
    <location>
        <begin position="23"/>
        <end position="319"/>
    </location>
</feature>
<comment type="caution">
    <text evidence="3">The sequence shown here is derived from an EMBL/GenBank/DDBJ whole genome shotgun (WGS) entry which is preliminary data.</text>
</comment>
<dbReference type="OrthoDB" id="2324198at2"/>
<dbReference type="PATRIC" id="fig|89059.3.peg.2336"/>